<feature type="region of interest" description="Disordered" evidence="1">
    <location>
        <begin position="91"/>
        <end position="112"/>
    </location>
</feature>
<keyword evidence="2" id="KW-1133">Transmembrane helix</keyword>
<name>A0A813WCN2_9BILA</name>
<organism evidence="3 5">
    <name type="scientific">Rotaria sordida</name>
    <dbReference type="NCBI Taxonomy" id="392033"/>
    <lineage>
        <taxon>Eukaryota</taxon>
        <taxon>Metazoa</taxon>
        <taxon>Spiralia</taxon>
        <taxon>Gnathifera</taxon>
        <taxon>Rotifera</taxon>
        <taxon>Eurotatoria</taxon>
        <taxon>Bdelloidea</taxon>
        <taxon>Philodinida</taxon>
        <taxon>Philodinidae</taxon>
        <taxon>Rotaria</taxon>
    </lineage>
</organism>
<dbReference type="EMBL" id="CAJNOH010000083">
    <property type="protein sequence ID" value="CAF0851488.1"/>
    <property type="molecule type" value="Genomic_DNA"/>
</dbReference>
<evidence type="ECO:0000256" key="2">
    <source>
        <dbReference type="SAM" id="Phobius"/>
    </source>
</evidence>
<evidence type="ECO:0000313" key="4">
    <source>
        <dbReference type="EMBL" id="CAF0974781.1"/>
    </source>
</evidence>
<dbReference type="Proteomes" id="UP000663870">
    <property type="component" value="Unassembled WGS sequence"/>
</dbReference>
<keyword evidence="2" id="KW-0812">Transmembrane</keyword>
<dbReference type="Proteomes" id="UP000663854">
    <property type="component" value="Unassembled WGS sequence"/>
</dbReference>
<protein>
    <submittedName>
        <fullName evidence="3">Uncharacterized protein</fullName>
    </submittedName>
</protein>
<feature type="transmembrane region" description="Helical" evidence="2">
    <location>
        <begin position="195"/>
        <end position="215"/>
    </location>
</feature>
<evidence type="ECO:0000313" key="6">
    <source>
        <dbReference type="Proteomes" id="UP000663870"/>
    </source>
</evidence>
<gene>
    <name evidence="4" type="ORF">JXQ802_LOCUS12862</name>
    <name evidence="3" type="ORF">PYM288_LOCUS7085</name>
</gene>
<dbReference type="EMBL" id="CAJNOL010000269">
    <property type="protein sequence ID" value="CAF0974781.1"/>
    <property type="molecule type" value="Genomic_DNA"/>
</dbReference>
<reference evidence="3" key="1">
    <citation type="submission" date="2021-02" db="EMBL/GenBank/DDBJ databases">
        <authorList>
            <person name="Nowell W R."/>
        </authorList>
    </citation>
    <scope>NUCLEOTIDE SEQUENCE</scope>
</reference>
<proteinExistence type="predicted"/>
<accession>A0A813WCN2</accession>
<comment type="caution">
    <text evidence="3">The sequence shown here is derived from an EMBL/GenBank/DDBJ whole genome shotgun (WGS) entry which is preliminary data.</text>
</comment>
<keyword evidence="2" id="KW-0472">Membrane</keyword>
<evidence type="ECO:0000313" key="5">
    <source>
        <dbReference type="Proteomes" id="UP000663854"/>
    </source>
</evidence>
<dbReference type="AlphaFoldDB" id="A0A813WCN2"/>
<keyword evidence="6" id="KW-1185">Reference proteome</keyword>
<sequence>MITNVCVYGSCDIFFYNKCPLPPVTIKINVAEFCREAKKHVDCVNRRLENCTEVQEYGPALETLKLTFKVYLIQATSHGCHDLHDGIRIPRRLPRTRHTTTKKPRRRKQKKRRTTIAVEYHCRKNVAIESCGYWNQSLLILNRTICHHAFQYIQCLTPLKIKCQNMLSNDEQILQVHTFLQKCYKKFIKSSKNHINCLNSNFIFVFISLITYLIFKQELNQVVENFFRFIYF</sequence>
<evidence type="ECO:0000256" key="1">
    <source>
        <dbReference type="SAM" id="MobiDB-lite"/>
    </source>
</evidence>
<evidence type="ECO:0000313" key="3">
    <source>
        <dbReference type="EMBL" id="CAF0851488.1"/>
    </source>
</evidence>